<gene>
    <name evidence="2" type="ORF">RIMI_LOCUS5321246</name>
</gene>
<protein>
    <recommendedName>
        <fullName evidence="1">Helix-turn-helix domain-containing protein</fullName>
    </recommendedName>
</protein>
<dbReference type="EMBL" id="CAUEEQ010008996">
    <property type="protein sequence ID" value="CAJ0933024.1"/>
    <property type="molecule type" value="Genomic_DNA"/>
</dbReference>
<organism evidence="2 3">
    <name type="scientific">Ranitomeya imitator</name>
    <name type="common">mimic poison frog</name>
    <dbReference type="NCBI Taxonomy" id="111125"/>
    <lineage>
        <taxon>Eukaryota</taxon>
        <taxon>Metazoa</taxon>
        <taxon>Chordata</taxon>
        <taxon>Craniata</taxon>
        <taxon>Vertebrata</taxon>
        <taxon>Euteleostomi</taxon>
        <taxon>Amphibia</taxon>
        <taxon>Batrachia</taxon>
        <taxon>Anura</taxon>
        <taxon>Neobatrachia</taxon>
        <taxon>Hyloidea</taxon>
        <taxon>Dendrobatidae</taxon>
        <taxon>Dendrobatinae</taxon>
        <taxon>Ranitomeya</taxon>
    </lineage>
</organism>
<proteinExistence type="predicted"/>
<keyword evidence="3" id="KW-1185">Reference proteome</keyword>
<dbReference type="PANTHER" id="PTHR21301">
    <property type="entry name" value="REVERSE TRANSCRIPTASE"/>
    <property type="match status" value="1"/>
</dbReference>
<evidence type="ECO:0000259" key="1">
    <source>
        <dbReference type="Pfam" id="PF26215"/>
    </source>
</evidence>
<dbReference type="PANTHER" id="PTHR21301:SF10">
    <property type="entry name" value="REVERSE TRANSCRIPTASE DOMAIN-CONTAINING PROTEIN"/>
    <property type="match status" value="1"/>
</dbReference>
<reference evidence="2" key="1">
    <citation type="submission" date="2023-07" db="EMBL/GenBank/DDBJ databases">
        <authorList>
            <person name="Stuckert A."/>
        </authorList>
    </citation>
    <scope>NUCLEOTIDE SEQUENCE</scope>
</reference>
<dbReference type="Pfam" id="PF26215">
    <property type="entry name" value="HTH_animal"/>
    <property type="match status" value="1"/>
</dbReference>
<evidence type="ECO:0000313" key="2">
    <source>
        <dbReference type="EMBL" id="CAJ0933024.1"/>
    </source>
</evidence>
<comment type="caution">
    <text evidence="2">The sequence shown here is derived from an EMBL/GenBank/DDBJ whole genome shotgun (WGS) entry which is preliminary data.</text>
</comment>
<feature type="domain" description="Helix-turn-helix" evidence="1">
    <location>
        <begin position="43"/>
        <end position="100"/>
    </location>
</feature>
<name>A0ABN9L6S3_9NEOB</name>
<evidence type="ECO:0000313" key="3">
    <source>
        <dbReference type="Proteomes" id="UP001176940"/>
    </source>
</evidence>
<sequence length="159" mass="18433">MRHREEPEFSSDRIAFLDVLVFKGKDNCLQTDLYRKTTAVNSFLHASSSHPPAMIRAIPIGQFLRLRRICSTDEDFEKQAMDLKLRFVERGYSRRSIKKAYNRAKNTTRHQALYSSKPGLTSNQSLTIRFVLDVSHFGRRGLVGPFRLDFFAGLHFDHI</sequence>
<dbReference type="Proteomes" id="UP001176940">
    <property type="component" value="Unassembled WGS sequence"/>
</dbReference>
<accession>A0ABN9L6S3</accession>
<dbReference type="InterPro" id="IPR058912">
    <property type="entry name" value="HTH_animal"/>
</dbReference>